<accession>A0ABW2R141</accession>
<keyword evidence="2" id="KW-1185">Reference proteome</keyword>
<dbReference type="Proteomes" id="UP001596473">
    <property type="component" value="Unassembled WGS sequence"/>
</dbReference>
<protein>
    <submittedName>
        <fullName evidence="1">Uncharacterized protein</fullName>
    </submittedName>
</protein>
<gene>
    <name evidence="1" type="ORF">ACFQNF_15975</name>
</gene>
<organism evidence="1 2">
    <name type="scientific">Iodobacter arcticus</name>
    <dbReference type="NCBI Taxonomy" id="590593"/>
    <lineage>
        <taxon>Bacteria</taxon>
        <taxon>Pseudomonadati</taxon>
        <taxon>Pseudomonadota</taxon>
        <taxon>Betaproteobacteria</taxon>
        <taxon>Neisseriales</taxon>
        <taxon>Chitinibacteraceae</taxon>
        <taxon>Iodobacter</taxon>
    </lineage>
</organism>
<reference evidence="2" key="1">
    <citation type="journal article" date="2019" name="Int. J. Syst. Evol. Microbiol.">
        <title>The Global Catalogue of Microorganisms (GCM) 10K type strain sequencing project: providing services to taxonomists for standard genome sequencing and annotation.</title>
        <authorList>
            <consortium name="The Broad Institute Genomics Platform"/>
            <consortium name="The Broad Institute Genome Sequencing Center for Infectious Disease"/>
            <person name="Wu L."/>
            <person name="Ma J."/>
        </authorList>
    </citation>
    <scope>NUCLEOTIDE SEQUENCE [LARGE SCALE GENOMIC DNA]</scope>
    <source>
        <strain evidence="2">CCUG 62945</strain>
    </source>
</reference>
<proteinExistence type="predicted"/>
<comment type="caution">
    <text evidence="1">The sequence shown here is derived from an EMBL/GenBank/DDBJ whole genome shotgun (WGS) entry which is preliminary data.</text>
</comment>
<sequence length="147" mass="16897">MAKRLVEAEAIRGVSIIGQPGGWSVMLKLSMSEKLLGTQRTGKPRLWRSLDRCIEYVTSELRLFRFDLLDATNYSYESATRQARPDAAERMRKAHEAAAHEQWFREQTALTVKEADDPNTEWVSHEAVKADMQFQRENPMARITKGE</sequence>
<evidence type="ECO:0000313" key="1">
    <source>
        <dbReference type="EMBL" id="MFC7421363.1"/>
    </source>
</evidence>
<dbReference type="EMBL" id="JBHTBQ010000033">
    <property type="protein sequence ID" value="MFC7421363.1"/>
    <property type="molecule type" value="Genomic_DNA"/>
</dbReference>
<dbReference type="RefSeq" id="WP_380188921.1">
    <property type="nucleotide sequence ID" value="NZ_JBHTBQ010000033.1"/>
</dbReference>
<name>A0ABW2R141_9NEIS</name>
<evidence type="ECO:0000313" key="2">
    <source>
        <dbReference type="Proteomes" id="UP001596473"/>
    </source>
</evidence>